<evidence type="ECO:0000256" key="5">
    <source>
        <dbReference type="ARBA" id="ARBA00022694"/>
    </source>
</evidence>
<keyword evidence="8 10" id="KW-0460">Magnesium</keyword>
<dbReference type="InterPro" id="IPR027417">
    <property type="entry name" value="P-loop_NTPase"/>
</dbReference>
<evidence type="ECO:0000256" key="8">
    <source>
        <dbReference type="ARBA" id="ARBA00022842"/>
    </source>
</evidence>
<dbReference type="HAMAP" id="MF_00185">
    <property type="entry name" value="IPP_trans"/>
    <property type="match status" value="1"/>
</dbReference>
<dbReference type="AlphaFoldDB" id="A0A6N8DTS5"/>
<dbReference type="EMBL" id="WNKS01000024">
    <property type="protein sequence ID" value="MTV32965.1"/>
    <property type="molecule type" value="Genomic_DNA"/>
</dbReference>
<evidence type="ECO:0000256" key="12">
    <source>
        <dbReference type="RuleBase" id="RU003784"/>
    </source>
</evidence>
<keyword evidence="5 10" id="KW-0819">tRNA processing</keyword>
<evidence type="ECO:0000256" key="7">
    <source>
        <dbReference type="ARBA" id="ARBA00022840"/>
    </source>
</evidence>
<dbReference type="NCBIfam" id="TIGR00174">
    <property type="entry name" value="miaA"/>
    <property type="match status" value="1"/>
</dbReference>
<evidence type="ECO:0000256" key="2">
    <source>
        <dbReference type="ARBA" id="ARBA00003213"/>
    </source>
</evidence>
<dbReference type="Proteomes" id="UP000439113">
    <property type="component" value="Unassembled WGS sequence"/>
</dbReference>
<proteinExistence type="inferred from homology"/>
<dbReference type="PANTHER" id="PTHR11088:SF60">
    <property type="entry name" value="TRNA DIMETHYLALLYLTRANSFERASE"/>
    <property type="match status" value="1"/>
</dbReference>
<dbReference type="RefSeq" id="WP_155447641.1">
    <property type="nucleotide sequence ID" value="NZ_JAOQNR010000023.1"/>
</dbReference>
<dbReference type="PANTHER" id="PTHR11088">
    <property type="entry name" value="TRNA DIMETHYLALLYLTRANSFERASE"/>
    <property type="match status" value="1"/>
</dbReference>
<evidence type="ECO:0000256" key="6">
    <source>
        <dbReference type="ARBA" id="ARBA00022741"/>
    </source>
</evidence>
<dbReference type="OrthoDB" id="9776390at2"/>
<accession>A0A6N8DTS5</accession>
<feature type="region of interest" description="Interaction with substrate tRNA" evidence="10">
    <location>
        <begin position="173"/>
        <end position="177"/>
    </location>
</feature>
<comment type="caution">
    <text evidence="10">Lacks conserved residue(s) required for the propagation of feature annotation.</text>
</comment>
<dbReference type="Pfam" id="PF01715">
    <property type="entry name" value="IPPT"/>
    <property type="match status" value="1"/>
</dbReference>
<dbReference type="Gene3D" id="3.40.50.300">
    <property type="entry name" value="P-loop containing nucleotide triphosphate hydrolases"/>
    <property type="match status" value="1"/>
</dbReference>
<sequence>MGHLLLNTLKIPNSDAVQAVLIAGPTASGKTALSADIAEKMGAMVINADSMQVYADLPVLSAQPTAAEKAAAPHLLFGHIAAERNYSVGQWLVDAREAVAECRAQNRTPLFVGGTGLYFKALLRGLSDIPAVPEEVRARVRAECEGTAPAEIYARLAKVDPETAVRLRPTDPQRLIRALEIFEAFQTPLARLQGARQAPLLEASNCKCVFLAPERPVLNARIEARFDRMMERGALDEVARLRARGLDRSLPALRAVGVPGLLDHLDGLCALDEAVARGKRDSRHYAKRQFTFARTQLPEFEWVAASR</sequence>
<evidence type="ECO:0000256" key="10">
    <source>
        <dbReference type="HAMAP-Rule" id="MF_00185"/>
    </source>
</evidence>
<protein>
    <recommendedName>
        <fullName evidence="10">tRNA dimethylallyltransferase</fullName>
        <ecNumber evidence="10">2.5.1.75</ecNumber>
    </recommendedName>
    <alternativeName>
        <fullName evidence="10">Dimethylallyl diphosphate:tRNA dimethylallyltransferase</fullName>
        <shortName evidence="10">DMAPP:tRNA dimethylallyltransferase</shortName>
        <shortName evidence="10">DMATase</shortName>
    </alternativeName>
    <alternativeName>
        <fullName evidence="10">Isopentenyl-diphosphate:tRNA isopentenyltransferase</fullName>
        <shortName evidence="10">IPP transferase</shortName>
        <shortName evidence="10">IPPT</shortName>
        <shortName evidence="10">IPTase</shortName>
    </alternativeName>
</protein>
<dbReference type="InterPro" id="IPR018022">
    <property type="entry name" value="IPT"/>
</dbReference>
<comment type="cofactor">
    <cofactor evidence="1 10">
        <name>Mg(2+)</name>
        <dbReference type="ChEBI" id="CHEBI:18420"/>
    </cofactor>
</comment>
<reference evidence="14 15" key="1">
    <citation type="submission" date="2019-11" db="EMBL/GenBank/DDBJ databases">
        <title>Whole-genome sequence of a Rhodoblastus acidophilus DSM 142.</title>
        <authorList>
            <person name="Kyndt J.A."/>
            <person name="Meyer T.E."/>
        </authorList>
    </citation>
    <scope>NUCLEOTIDE SEQUENCE [LARGE SCALE GENOMIC DNA]</scope>
    <source>
        <strain evidence="14 15">DSM 142</strain>
    </source>
</reference>
<comment type="caution">
    <text evidence="14">The sequence shown here is derived from an EMBL/GenBank/DDBJ whole genome shotgun (WGS) entry which is preliminary data.</text>
</comment>
<comment type="function">
    <text evidence="2 10 12">Catalyzes the transfer of a dimethylallyl group onto the adenine at position 37 in tRNAs that read codons beginning with uridine, leading to the formation of N6-(dimethylallyl)adenosine (i(6)A).</text>
</comment>
<feature type="region of interest" description="Interaction with substrate tRNA" evidence="10">
    <location>
        <begin position="49"/>
        <end position="52"/>
    </location>
</feature>
<comment type="catalytic activity">
    <reaction evidence="9 10 11">
        <text>adenosine(37) in tRNA + dimethylallyl diphosphate = N(6)-dimethylallyladenosine(37) in tRNA + diphosphate</text>
        <dbReference type="Rhea" id="RHEA:26482"/>
        <dbReference type="Rhea" id="RHEA-COMP:10162"/>
        <dbReference type="Rhea" id="RHEA-COMP:10375"/>
        <dbReference type="ChEBI" id="CHEBI:33019"/>
        <dbReference type="ChEBI" id="CHEBI:57623"/>
        <dbReference type="ChEBI" id="CHEBI:74411"/>
        <dbReference type="ChEBI" id="CHEBI:74415"/>
        <dbReference type="EC" id="2.5.1.75"/>
    </reaction>
</comment>
<evidence type="ECO:0000313" key="14">
    <source>
        <dbReference type="EMBL" id="MTV32965.1"/>
    </source>
</evidence>
<keyword evidence="4 10" id="KW-0808">Transferase</keyword>
<comment type="subunit">
    <text evidence="10">Monomer.</text>
</comment>
<evidence type="ECO:0000256" key="9">
    <source>
        <dbReference type="ARBA" id="ARBA00049563"/>
    </source>
</evidence>
<feature type="binding site" evidence="10">
    <location>
        <begin position="26"/>
        <end position="31"/>
    </location>
    <ligand>
        <name>substrate</name>
    </ligand>
</feature>
<gene>
    <name evidence="10 14" type="primary">miaA</name>
    <name evidence="14" type="ORF">GJ654_18450</name>
</gene>
<feature type="binding site" evidence="10">
    <location>
        <begin position="24"/>
        <end position="31"/>
    </location>
    <ligand>
        <name>ATP</name>
        <dbReference type="ChEBI" id="CHEBI:30616"/>
    </ligand>
</feature>
<evidence type="ECO:0000313" key="15">
    <source>
        <dbReference type="Proteomes" id="UP000439113"/>
    </source>
</evidence>
<dbReference type="GO" id="GO:0052381">
    <property type="term" value="F:tRNA dimethylallyltransferase activity"/>
    <property type="evidence" value="ECO:0007669"/>
    <property type="project" value="UniProtKB-UniRule"/>
</dbReference>
<dbReference type="Gene3D" id="1.10.20.140">
    <property type="match status" value="1"/>
</dbReference>
<dbReference type="InterPro" id="IPR039657">
    <property type="entry name" value="Dimethylallyltransferase"/>
</dbReference>
<dbReference type="GO" id="GO:0006400">
    <property type="term" value="P:tRNA modification"/>
    <property type="evidence" value="ECO:0007669"/>
    <property type="project" value="TreeGrafter"/>
</dbReference>
<evidence type="ECO:0000256" key="1">
    <source>
        <dbReference type="ARBA" id="ARBA00001946"/>
    </source>
</evidence>
<feature type="site" description="Interaction with substrate tRNA" evidence="10">
    <location>
        <position position="115"/>
    </location>
</feature>
<evidence type="ECO:0000256" key="3">
    <source>
        <dbReference type="ARBA" id="ARBA00005842"/>
    </source>
</evidence>
<dbReference type="SUPFAM" id="SSF52540">
    <property type="entry name" value="P-loop containing nucleoside triphosphate hydrolases"/>
    <property type="match status" value="2"/>
</dbReference>
<dbReference type="EC" id="2.5.1.75" evidence="10"/>
<keyword evidence="6 10" id="KW-0547">Nucleotide-binding</keyword>
<evidence type="ECO:0000256" key="4">
    <source>
        <dbReference type="ARBA" id="ARBA00022679"/>
    </source>
</evidence>
<evidence type="ECO:0000256" key="13">
    <source>
        <dbReference type="RuleBase" id="RU003785"/>
    </source>
</evidence>
<name>A0A6N8DTS5_RHOAC</name>
<comment type="similarity">
    <text evidence="3 10 13">Belongs to the IPP transferase family.</text>
</comment>
<feature type="site" description="Interaction with substrate tRNA" evidence="10">
    <location>
        <position position="137"/>
    </location>
</feature>
<keyword evidence="7 10" id="KW-0067">ATP-binding</keyword>
<dbReference type="GO" id="GO:0005524">
    <property type="term" value="F:ATP binding"/>
    <property type="evidence" value="ECO:0007669"/>
    <property type="project" value="UniProtKB-UniRule"/>
</dbReference>
<organism evidence="14 15">
    <name type="scientific">Rhodoblastus acidophilus</name>
    <name type="common">Rhodopseudomonas acidophila</name>
    <dbReference type="NCBI Taxonomy" id="1074"/>
    <lineage>
        <taxon>Bacteria</taxon>
        <taxon>Pseudomonadati</taxon>
        <taxon>Pseudomonadota</taxon>
        <taxon>Alphaproteobacteria</taxon>
        <taxon>Hyphomicrobiales</taxon>
        <taxon>Rhodoblastaceae</taxon>
        <taxon>Rhodoblastus</taxon>
    </lineage>
</organism>
<evidence type="ECO:0000256" key="11">
    <source>
        <dbReference type="RuleBase" id="RU003783"/>
    </source>
</evidence>